<proteinExistence type="predicted"/>
<evidence type="ECO:0000259" key="11">
    <source>
        <dbReference type="PROSITE" id="PS52004"/>
    </source>
</evidence>
<dbReference type="InterPro" id="IPR014031">
    <property type="entry name" value="Ketoacyl_synth_C"/>
</dbReference>
<name>A0A3N1D0H9_9ACTN</name>
<feature type="domain" description="Carrier" evidence="10">
    <location>
        <begin position="1989"/>
        <end position="2064"/>
    </location>
</feature>
<dbReference type="InterPro" id="IPR011032">
    <property type="entry name" value="GroES-like_sf"/>
</dbReference>
<dbReference type="Pfam" id="PF00109">
    <property type="entry name" value="ketoacyl-synt"/>
    <property type="match status" value="3"/>
</dbReference>
<dbReference type="SMART" id="SM01294">
    <property type="entry name" value="PKS_PP_betabranch"/>
    <property type="match status" value="1"/>
</dbReference>
<dbReference type="InterPro" id="IPR036291">
    <property type="entry name" value="NAD(P)-bd_dom_sf"/>
</dbReference>
<dbReference type="InterPro" id="IPR049900">
    <property type="entry name" value="PKS_mFAS_DH"/>
</dbReference>
<dbReference type="InterPro" id="IPR020807">
    <property type="entry name" value="PKS_DH"/>
</dbReference>
<dbReference type="InterPro" id="IPR049551">
    <property type="entry name" value="PKS_DH_C"/>
</dbReference>
<keyword evidence="5 13" id="KW-0808">Transferase</keyword>
<dbReference type="Pfam" id="PF18369">
    <property type="entry name" value="PKS_DE"/>
    <property type="match status" value="1"/>
</dbReference>
<keyword evidence="14" id="KW-1185">Reference proteome</keyword>
<dbReference type="GO" id="GO:0004312">
    <property type="term" value="F:fatty acid synthase activity"/>
    <property type="evidence" value="ECO:0007669"/>
    <property type="project" value="TreeGrafter"/>
</dbReference>
<comment type="pathway">
    <text evidence="2">Antibiotic biosynthesis.</text>
</comment>
<dbReference type="SUPFAM" id="SSF50129">
    <property type="entry name" value="GroES-like"/>
    <property type="match status" value="1"/>
</dbReference>
<evidence type="ECO:0000256" key="4">
    <source>
        <dbReference type="ARBA" id="ARBA00022553"/>
    </source>
</evidence>
<dbReference type="SMART" id="SM00826">
    <property type="entry name" value="PKS_DH"/>
    <property type="match status" value="2"/>
</dbReference>
<dbReference type="InterPro" id="IPR018201">
    <property type="entry name" value="Ketoacyl_synth_AS"/>
</dbReference>
<dbReference type="Proteomes" id="UP000272400">
    <property type="component" value="Unassembled WGS sequence"/>
</dbReference>
<dbReference type="InterPro" id="IPR009081">
    <property type="entry name" value="PP-bd_ACP"/>
</dbReference>
<dbReference type="PANTHER" id="PTHR43775">
    <property type="entry name" value="FATTY ACID SYNTHASE"/>
    <property type="match status" value="1"/>
</dbReference>
<dbReference type="Pfam" id="PF02801">
    <property type="entry name" value="Ketoacyl-synt_C"/>
    <property type="match status" value="3"/>
</dbReference>
<dbReference type="Pfam" id="PF21089">
    <property type="entry name" value="PKS_DH_N"/>
    <property type="match status" value="2"/>
</dbReference>
<dbReference type="InterPro" id="IPR042104">
    <property type="entry name" value="PKS_dehydratase_sf"/>
</dbReference>
<dbReference type="Pfam" id="PF08990">
    <property type="entry name" value="Docking"/>
    <property type="match status" value="1"/>
</dbReference>
<evidence type="ECO:0000313" key="13">
    <source>
        <dbReference type="EMBL" id="ROO87027.1"/>
    </source>
</evidence>
<dbReference type="Gene3D" id="3.90.180.10">
    <property type="entry name" value="Medium-chain alcohol dehydrogenases, catalytic domain"/>
    <property type="match status" value="1"/>
</dbReference>
<dbReference type="SMART" id="SM00829">
    <property type="entry name" value="PKS_ER"/>
    <property type="match status" value="1"/>
</dbReference>
<organism evidence="13 14">
    <name type="scientific">Actinocorallia herbida</name>
    <dbReference type="NCBI Taxonomy" id="58109"/>
    <lineage>
        <taxon>Bacteria</taxon>
        <taxon>Bacillati</taxon>
        <taxon>Actinomycetota</taxon>
        <taxon>Actinomycetes</taxon>
        <taxon>Streptosporangiales</taxon>
        <taxon>Thermomonosporaceae</taxon>
        <taxon>Actinocorallia</taxon>
    </lineage>
</organism>
<reference evidence="13 14" key="1">
    <citation type="submission" date="2018-11" db="EMBL/GenBank/DDBJ databases">
        <title>Sequencing the genomes of 1000 actinobacteria strains.</title>
        <authorList>
            <person name="Klenk H.-P."/>
        </authorList>
    </citation>
    <scope>NUCLEOTIDE SEQUENCE [LARGE SCALE GENOMIC DNA]</scope>
    <source>
        <strain evidence="13 14">DSM 44254</strain>
    </source>
</reference>
<dbReference type="PROSITE" id="PS52019">
    <property type="entry name" value="PKS_MFAS_DH"/>
    <property type="match status" value="2"/>
</dbReference>
<dbReference type="PROSITE" id="PS00606">
    <property type="entry name" value="KS3_1"/>
    <property type="match status" value="3"/>
</dbReference>
<evidence type="ECO:0000256" key="2">
    <source>
        <dbReference type="ARBA" id="ARBA00004792"/>
    </source>
</evidence>
<dbReference type="PROSITE" id="PS52004">
    <property type="entry name" value="KS3_2"/>
    <property type="match status" value="3"/>
</dbReference>
<evidence type="ECO:0000259" key="12">
    <source>
        <dbReference type="PROSITE" id="PS52019"/>
    </source>
</evidence>
<evidence type="ECO:0000256" key="6">
    <source>
        <dbReference type="ARBA" id="ARBA00023194"/>
    </source>
</evidence>
<dbReference type="Gene3D" id="3.40.47.10">
    <property type="match status" value="3"/>
</dbReference>
<evidence type="ECO:0000256" key="9">
    <source>
        <dbReference type="PROSITE-ProRule" id="PRU01363"/>
    </source>
</evidence>
<sequence length="5258" mass="547731">MSNEEKLRDYLKRVTADLRRTRQRVREVESERFEPIAIVGMACRYPGGVRSADELWELVTEGREGISEFPVNRGWADLYDPDPERAGTSYTRYGGFLHDADRFDAAFFGISPREALAMDPQQRLLLETAWETFEDAGLDPAGLRGHGVGVFAGVLSSNYGAHLLIETPEEIQGYLSTGISNSVASGRVAYTFGFEGPAITVDTACSSSLVAMHLAAHSLRMGECSMALAGGVTIMAAPTPFVDFSRQRGLSPDGRCKPFAAAADGTGWGEGAGLILLERLSDAERLGHRILAVIKGSAINQDGASNGLTAPNGPSQQRVIEQALANARLSAEEVDAVEAHGTGTRLGDPIEAQALLNTYGRHHTAELPLRLGSIKSNIGHSQAAAGVAGVIKMVQAIRHETLPRSLHVDEPSPHLDWSTGHVTLLTEAAPWPETGRPRRAAVSSFGISGTNAHLILEQAPEPDPAERHGTVPDAAAIALPLSAKDPEGLRETARRLGARLAARPELAPAALAAPLAGRALFDRRAVVVTGPDDRAEASAALAALADGLPHPALVVGDEPPTGGGTVFVFPGQGSQWAGMGTLLAAESPVFARALDECAQALEPHTGWRLHEVLSRPEPLTGTDVVQPALFAMMVALTRLWQHHGVRPDAVVGHSQGEIAAAHIAGALSLDDAARIVSVRARALLDLADTGRMVSLPVGAVAAEALLGDLGLTGELHVAALNGPNHTVVAGSTAAAEALVAHGAAARLDARMIPVDYASHTPLMRGLRDRLRSGLGTVATAPATVPFHSTLTGRLIEDTGVLDAGYWYDNLAAPVLFHPVLAALIPQHTAFLEMSPHPVLVPAIQDLLHGTGTAGSAHPTLRRDQGGLRRFLTSLAAHHADAAAPGTDWHAPASDERPPSYAFQRQRFWLEGAAAATDATGLGLTSPEHPLLGAAVEQPDGAIVYTARLSLETEPWLADHTVNGTVILPGTAFVDLALHAGHRADCAAVEELTLQAPLALAAGPVDLHVTVGAPGDGGRRSFAVHSRPPGDRTEWTANAAGVLAPETPSAAPAGPPEGGTAVDVSDLYERADADGHGYGPAFRNLRALRRDGEVLHAEVRLDPDTSADGYGLHPALLDAALHALLADPGERDGISLPFSWSGVRLHATGADTLRVALTRSRADAVALHAADPEGRPVLSVDELVLRPFHGDLSATAQGPAHDLFHLAWQALPDTGPADLGSPVLLGEPAEGAAHALLADLAGTPDEVLALPSRTAGPCAHAADGCGCPEAVTAATGAALDLVRAWAAAGTGTLTFVTRRAQTVPGDSQGPSLPQAAVWGLVRSAQSEHPGRFRLLDVDDAGPAAILRATGVALALDEAQLVLRGGTLHRGRLVDSRKEFLIPPDHDGWQLEKITRTGTLEDVVLAPTDLHDRPLEPDEIRIRTRAAGLNFRDVLVALGMVATDSPIGGEEAGEIVETGANVTSLRAGDRVTGLFTHGGIGPIATTDHRLVMKVPDDWTWAQAATVPVAFLTAWHGLITLGGLKKGQKILIHTATGGVGQAALQIARHFQAEIYATASLPKWPVLREQGFDDAHLANSRTVDYEHHFRETAPHGFDIVLNSLAGEHVDAGLRLLKPGGHFIEMGKTDIRTPEQLTGHPDIDYQPFDLISTGTDHLDELTRAVHHHLTVTGALTPLPHTAYPVTRTHSAIRTLTRADHIGKITLALDPPSAHHTALITGGTGTLGALVAEHLAVGHGVRRLLLVSRRGPAAPGADDLRARLEALGAHVTIAACDTADPDELAALLATIPAEHPLTTVVHAAGVLHDAPVENQTPDHLEAVFRPKVDAAWNLHQLTRHLDLKVFILFSSAAGTLGNPGQANYAAANTYLDALANHRRSNDLPATSIAWGLWDNTSGMTGGLSEAEWARLRRSGVHPLSDGHGLALLDTALRLGEPHVVATPITAATTAHHPSPLLRGLAPARRRAAAAGAPAGGSADGLTRELAPLDAARRRERVLGIVRAQAAAVLGHPDPDLIAPGLAFKDLGFDSLTAIELRNRLAGATRLRLPPTLIFDHPNPTALADELLARITPGDATAAPSAQPRTTAADEPIAVIGMGCHYPGEVHSPHDLWRLVAGESDALTAFPVDRGWPVGLYDPDPSRPNSSHTDRGGFLHDAGDFDPAFFGISPREALAMDPQQRLLLETAWETLESAGLDPDRLRPRTVGVYTGVLASNYGAHLLHEAPEDVSGYLSTGISNSVASGRISYTFGFRGPAVTIDTACSSSLVAVHLAAQALRSGECEVALAGGVTVMAAPTPFLEFSRQRGLAPDGRCKAFAAAADGTGFAEGVGLILLERLSDAERNGHQVLAVIRGSAVNQDGASNGLSAPNGPSQEQVIGQALANAGLTPADVDLIEAHGTGTTLGDPIEAQALLNTYGRHHTADRPAYLGSIKSNIGHTQAAAGVAGIIKSVYALRHTTLPRSLHIDDPTPHVDWSAGHLALLDRALPWPDPGRPRRAAVSSFGISGTNAHLIIEEPPAPEAAPDEEAEPPAVALPLSAKDPEALRAAALRLAERLAEDPALGPAALAAPLAARTVFDHRAVLVTGRADRGGLTAALAALASGDPDDGLVTSDDRPVAGGTVFVFPGQGSQWAGMGLRLHAESPAFAAALDDCAQALQPHTGWDLHDILALPELPSRTDVVQPALFAMMVALARLWQHHGVQPDAVIGHSQGEIAAAHIAGALSLDDAAHIVTTRARALVDLADTGRMVSLPLDAASARTLIDDLGLTGELHLAALNGPAHTVIAGAAAAADALVARCAGRGLDARMIPVDYASHTPHMHTLRDTLHTELAGLTPQQATIPFHSTLTGELIEDTTTLDASYWYDNLANPVLFLPTLTSLAADHAAFIETSPHPVLVPAIDALLHSADAPGAAFGTLRRDDGGHDRFLRSLAARHVRAARPGTHWHPPHPGEAAAQPPTYPFQHRRFWLSPTGAGDAAGLGLGPADHPLLATATALPDGRWQATARLSLDTAAWLPDHAVHATPLLPGTAFLDLALHAGQAVGCPRVEELTLRAPLVLTSGAPRDLHLTVAAPDEDGHRPVAFHSRAGADGWVEHATGLLAPDSPDDFTDPPEAPTTDPVPVEGLYERLGEHGYHYGPAFRNLRGLHRDGAVLDARVALDPDVAARGYGIHPALLDAALHPLAVHDDGDGGTALPFSWHAVRLASSDAAELRVRMTVTGEKTVRIEAWDPSGAPVLTVGALTLREVNGEEFLRAFAASADRSLFTIDWRPAATGGSAAGPPVLLARATDLGALAAEPPETVLLDVATRPADPAAVRDLTAEVLEVLRRWAADERLAGSRLVVRTRNAVSVAGADAAPAPAAVWGLVRAAQSEHPDRFVLVDTDDLPSSDALLAAAVATGHPQLALREGRALIPALAQVARPDAVPSPLSGTGTVLLTGGTGTLGALVAGHLVAAHGVRRLLLVGRRGPDALGAADLQTRLEELGAHVTIAACDTADPEALAALLAAVPAEHPLTAVIHAAGALQDAPLDGQTPAHLETVFRPKVDAAWNLHQQTSHLDLEAFILFSSAAGTLGNPGQANYAAANTYLDALAHHRHNNGLPATSIAWGLWENTSGMTANLTDTDRTRLRRSGILPLTDHHGLTLLDDALALAQACVLAATLDVSAAAGHPSPLVRGLAPRTRRASGGGDGALARRLADLDPEQRLRHLLGVVQAQAAAVLGHPDPAGISADRPFKELGFDSLTAVELRNRLANAAKLRLPPTLVFDHPSPRAIAEHLLARITERPSRGGPALRTAAPADEPIAIVGMGCRFPGGVRTPHDLWRLVADGTDAVSAFPADRGWPADLYHPDPDHPGTTSTDRGGFLSAAGDFDAAFFGIGPREAIAMDPQQRLLLETAWETLENAGLDPSLLHRRQVGVYTGVISADYGLRMLKDAPEEFEGYLLTSNGGSVASGRISYTFGFEGPAVTVDTACSSSLVAMHLAAQALRSGECELALAGGATVMATPSLLVEFSRQRGLSPDGRCRAFSAGADGTGFAEGAGLVLLERLSDAQRNGHEVLAVLRGSAVNQDGASNGLSAPNGPSQERVIEQALAVARLTADQIDLIEAHGTGTTLGDPIEAQALLNTYGRHHTADRPARFGSVKSNIGHTQAAAGVAGVIKSVYALRHGVLPRTLHADEPSPHVDWTAGHLALLAEAAPWPETGRPRRAAVSSFGISGTNAHLILEQAPEKPEESAGRPADAAAPAVAIALSAKDPAALGAAASRLRDHLAAHPEVTPAALAGPLAARTGFDHRAVIVAAGGDRAGLAGALTALATGQAHPALVTGSPSADGEGVVFLLSGQGSQHPGMGRELYAAFPVFAEAFDAVCAAFDPHLERPLKEVVFDGGDLVNDTAYAQPAIFALQVALHRLLGHHGIAPDRLLGHSIGELTAAHLAGVWTLPDAARLVAARGRLMSALPAGGGMLSVQAAEADLRPLVEAADGVAIAALNGPSSTVLSGGLPALDRIAGILDARRIRHRRLVVSHAFHSPLMEPMLAEFQEIAASLAFHPARIPLVSNVTGLPATDEQLADPAYWAGQIRGTVRFHDGLARLDAEHSPACYMELGARPALATLARQSLAGVTAQAVLDPRLAEPAALLTALAHLHTATRCRVDWRAGAATAETPPPTYPFQHRTYWYEPAAATAPADESGTDLWEAIDRQDLPALSAALDLDLDDPAKHRLLAELLPALSANRRSGGWWHEQGRQRVPVAGDTPLPGTWLLLLPGADADLSCADALTRLLDERGARTVRIGIPAAPGADLDLLADTLVGAAEGDPVEGVLCLAARTSGGPAEPAPAHHVAELPQALDRAGLDAPLWFVTRGAVPDGPAAPPADTGHAQLWAVVETAKRSGPRRLLRAVDLPPEFSARSARSLAAALTGPDELVAVRDDGLLVGRLTRTRLTEPGWTPAGTVLVTGGGHGLGAATARWLAGAGASRVLLALDPADPAPDGIAAAITAVRCDLTDPAAVADLLGRVPRDEPLTALFHAAAMPDGDGPALSGAPALAAVWNLHKATADLGLAAFVLYAPLTASAAACATRPGDLAVGACHDTLARLRRAAGLPATSLLWGPADQAAAEDAPGLRPIRVSAALRDLPRVLAGPPCLVVADATAAFPGVGPRAAGDGASAAADPDGLLLRLEGREPRERDRLLLEFVRAATAQALGHESGGAVPPDADFLDLGITSLGALTLRDRLARATGLSLSPSSVYDLPTPAALAAHLGAELAGAPARTDA</sequence>
<dbReference type="SUPFAM" id="SSF53901">
    <property type="entry name" value="Thiolase-like"/>
    <property type="match status" value="3"/>
</dbReference>
<protein>
    <submittedName>
        <fullName evidence="13">Acyl transferase domain-containing protein</fullName>
    </submittedName>
</protein>
<dbReference type="GO" id="GO:0031177">
    <property type="term" value="F:phosphopantetheine binding"/>
    <property type="evidence" value="ECO:0007669"/>
    <property type="project" value="InterPro"/>
</dbReference>
<feature type="active site" description="Proton donor; for dehydratase activity" evidence="9">
    <location>
        <position position="3168"/>
    </location>
</feature>
<dbReference type="InterPro" id="IPR049552">
    <property type="entry name" value="PKS_DH_N"/>
</dbReference>
<dbReference type="Pfam" id="PF08240">
    <property type="entry name" value="ADH_N"/>
    <property type="match status" value="1"/>
</dbReference>
<dbReference type="InterPro" id="IPR055123">
    <property type="entry name" value="SpnB-like_Rossmann"/>
</dbReference>
<feature type="active site" description="Proton acceptor; for dehydratase activity" evidence="9">
    <location>
        <position position="3010"/>
    </location>
</feature>
<dbReference type="Gene3D" id="3.40.50.11460">
    <property type="match status" value="1"/>
</dbReference>
<dbReference type="Pfam" id="PF00698">
    <property type="entry name" value="Acyl_transf_1"/>
    <property type="match status" value="3"/>
</dbReference>
<evidence type="ECO:0000256" key="7">
    <source>
        <dbReference type="ARBA" id="ARBA00023268"/>
    </source>
</evidence>
<dbReference type="InterPro" id="IPR015083">
    <property type="entry name" value="NorB/c/GfsB-D-like_docking"/>
</dbReference>
<keyword evidence="6" id="KW-0045">Antibiotic biosynthesis</keyword>
<dbReference type="InterPro" id="IPR032821">
    <property type="entry name" value="PKS_assoc"/>
</dbReference>
<keyword evidence="3" id="KW-0596">Phosphopantetheine</keyword>
<comment type="caution">
    <text evidence="13">The sequence shown here is derived from an EMBL/GenBank/DDBJ whole genome shotgun (WGS) entry which is preliminary data.</text>
</comment>
<dbReference type="InterPro" id="IPR057326">
    <property type="entry name" value="KR_dom"/>
</dbReference>
<feature type="active site" description="Proton acceptor; for dehydratase activity" evidence="9">
    <location>
        <position position="959"/>
    </location>
</feature>
<dbReference type="SMART" id="SM00822">
    <property type="entry name" value="PKS_KR"/>
    <property type="match status" value="3"/>
</dbReference>
<feature type="region of interest" description="C-terminal hotdog fold" evidence="9">
    <location>
        <begin position="1058"/>
        <end position="1193"/>
    </location>
</feature>
<evidence type="ECO:0000259" key="10">
    <source>
        <dbReference type="PROSITE" id="PS50075"/>
    </source>
</evidence>
<dbReference type="GO" id="GO:0006633">
    <property type="term" value="P:fatty acid biosynthetic process"/>
    <property type="evidence" value="ECO:0007669"/>
    <property type="project" value="InterPro"/>
</dbReference>
<dbReference type="InterPro" id="IPR036299">
    <property type="entry name" value="Polyketide_synth_docking_sf"/>
</dbReference>
<dbReference type="GO" id="GO:0016491">
    <property type="term" value="F:oxidoreductase activity"/>
    <property type="evidence" value="ECO:0007669"/>
    <property type="project" value="InterPro"/>
</dbReference>
<accession>A0A3N1D0H9</accession>
<dbReference type="FunFam" id="3.40.47.10:FF:000019">
    <property type="entry name" value="Polyketide synthase type I"/>
    <property type="match status" value="3"/>
</dbReference>
<feature type="domain" description="Ketosynthase family 3 (KS3)" evidence="11">
    <location>
        <begin position="33"/>
        <end position="458"/>
    </location>
</feature>
<keyword evidence="8" id="KW-0012">Acyltransferase</keyword>
<dbReference type="SUPFAM" id="SSF47336">
    <property type="entry name" value="ACP-like"/>
    <property type="match status" value="3"/>
</dbReference>
<feature type="domain" description="PKS/mFAS DH" evidence="12">
    <location>
        <begin position="928"/>
        <end position="1193"/>
    </location>
</feature>
<dbReference type="InterPro" id="IPR014030">
    <property type="entry name" value="Ketoacyl_synth_N"/>
</dbReference>
<dbReference type="InterPro" id="IPR001227">
    <property type="entry name" value="Ac_transferase_dom_sf"/>
</dbReference>
<dbReference type="FunFam" id="1.10.1200.10:FF:000007">
    <property type="entry name" value="Probable polyketide synthase pks17"/>
    <property type="match status" value="2"/>
</dbReference>
<evidence type="ECO:0000256" key="5">
    <source>
        <dbReference type="ARBA" id="ARBA00022679"/>
    </source>
</evidence>
<dbReference type="InterPro" id="IPR041618">
    <property type="entry name" value="PKS_DE"/>
</dbReference>
<dbReference type="SMART" id="SM00823">
    <property type="entry name" value="PKS_PP"/>
    <property type="match status" value="3"/>
</dbReference>
<evidence type="ECO:0000313" key="14">
    <source>
        <dbReference type="Proteomes" id="UP000272400"/>
    </source>
</evidence>
<dbReference type="InterPro" id="IPR014043">
    <property type="entry name" value="Acyl_transferase_dom"/>
</dbReference>
<feature type="domain" description="Ketosynthase family 3 (KS3)" evidence="11">
    <location>
        <begin position="2083"/>
        <end position="2509"/>
    </location>
</feature>
<dbReference type="InterPro" id="IPR013968">
    <property type="entry name" value="PKS_KR"/>
</dbReference>
<feature type="region of interest" description="N-terminal hotdog fold" evidence="9">
    <location>
        <begin position="928"/>
        <end position="1049"/>
    </location>
</feature>
<keyword evidence="4" id="KW-0597">Phosphoprotein</keyword>
<dbReference type="Gene3D" id="3.40.50.720">
    <property type="entry name" value="NAD(P)-binding Rossmann-like Domain"/>
    <property type="match status" value="3"/>
</dbReference>
<dbReference type="Gene3D" id="3.30.70.3290">
    <property type="match status" value="3"/>
</dbReference>
<dbReference type="Pfam" id="PF22953">
    <property type="entry name" value="SpnB_Rossmann"/>
    <property type="match status" value="2"/>
</dbReference>
<feature type="domain" description="PKS/mFAS DH" evidence="12">
    <location>
        <begin position="2979"/>
        <end position="3244"/>
    </location>
</feature>
<feature type="region of interest" description="C-terminal hotdog fold" evidence="9">
    <location>
        <begin position="3109"/>
        <end position="3244"/>
    </location>
</feature>
<dbReference type="CDD" id="cd05195">
    <property type="entry name" value="enoyl_red"/>
    <property type="match status" value="1"/>
</dbReference>
<evidence type="ECO:0000256" key="3">
    <source>
        <dbReference type="ARBA" id="ARBA00022450"/>
    </source>
</evidence>
<dbReference type="CDD" id="cd08956">
    <property type="entry name" value="KR_3_FAS_SDR_x"/>
    <property type="match status" value="2"/>
</dbReference>
<dbReference type="InterPro" id="IPR020806">
    <property type="entry name" value="PKS_PP-bd"/>
</dbReference>
<dbReference type="Pfam" id="PF16197">
    <property type="entry name" value="KAsynt_C_assoc"/>
    <property type="match status" value="3"/>
</dbReference>
<feature type="domain" description="Ketosynthase family 3 (KS3)" evidence="11">
    <location>
        <begin position="3790"/>
        <end position="4216"/>
    </location>
</feature>
<dbReference type="SUPFAM" id="SSF55048">
    <property type="entry name" value="Probable ACP-binding domain of malonyl-CoA ACP transacylase"/>
    <property type="match status" value="3"/>
</dbReference>
<dbReference type="SUPFAM" id="SSF52151">
    <property type="entry name" value="FabD/lysophospholipase-like"/>
    <property type="match status" value="3"/>
</dbReference>
<dbReference type="InterPro" id="IPR036736">
    <property type="entry name" value="ACP-like_sf"/>
</dbReference>
<evidence type="ECO:0000256" key="1">
    <source>
        <dbReference type="ARBA" id="ARBA00001957"/>
    </source>
</evidence>
<dbReference type="Gene3D" id="3.10.129.110">
    <property type="entry name" value="Polyketide synthase dehydratase"/>
    <property type="match status" value="2"/>
</dbReference>
<dbReference type="FunFam" id="3.40.366.10:FF:000002">
    <property type="entry name" value="Probable polyketide synthase 2"/>
    <property type="match status" value="1"/>
</dbReference>
<dbReference type="PANTHER" id="PTHR43775:SF51">
    <property type="entry name" value="INACTIVE PHENOLPHTHIOCEROL SYNTHESIS POLYKETIDE SYNTHASE TYPE I PKS1-RELATED"/>
    <property type="match status" value="1"/>
</dbReference>
<dbReference type="InterPro" id="IPR020843">
    <property type="entry name" value="ER"/>
</dbReference>
<evidence type="ECO:0000256" key="8">
    <source>
        <dbReference type="ARBA" id="ARBA00023315"/>
    </source>
</evidence>
<dbReference type="InterPro" id="IPR016039">
    <property type="entry name" value="Thiolase-like"/>
</dbReference>
<dbReference type="SMART" id="SM00825">
    <property type="entry name" value="PKS_KS"/>
    <property type="match status" value="3"/>
</dbReference>
<dbReference type="SUPFAM" id="SSF101173">
    <property type="entry name" value="Docking domain B of the erythromycin polyketide synthase (DEBS)"/>
    <property type="match status" value="1"/>
</dbReference>
<dbReference type="PROSITE" id="PS00012">
    <property type="entry name" value="PHOSPHOPANTETHEINE"/>
    <property type="match status" value="2"/>
</dbReference>
<dbReference type="Pfam" id="PF08659">
    <property type="entry name" value="KR"/>
    <property type="match status" value="3"/>
</dbReference>
<dbReference type="InterPro" id="IPR006162">
    <property type="entry name" value="Ppantetheine_attach_site"/>
</dbReference>
<feature type="domain" description="Carrier" evidence="10">
    <location>
        <begin position="5174"/>
        <end position="5249"/>
    </location>
</feature>
<dbReference type="GO" id="GO:0033068">
    <property type="term" value="P:macrolide biosynthetic process"/>
    <property type="evidence" value="ECO:0007669"/>
    <property type="project" value="UniProtKB-ARBA"/>
</dbReference>
<dbReference type="InterPro" id="IPR016035">
    <property type="entry name" value="Acyl_Trfase/lysoPLipase"/>
</dbReference>
<dbReference type="Gene3D" id="3.40.366.10">
    <property type="entry name" value="Malonyl-Coenzyme A Acyl Carrier Protein, domain 2"/>
    <property type="match status" value="3"/>
</dbReference>
<dbReference type="GO" id="GO:0004315">
    <property type="term" value="F:3-oxoacyl-[acyl-carrier-protein] synthase activity"/>
    <property type="evidence" value="ECO:0007669"/>
    <property type="project" value="InterPro"/>
</dbReference>
<keyword evidence="7" id="KW-0511">Multifunctional enzyme</keyword>
<dbReference type="InterPro" id="IPR013154">
    <property type="entry name" value="ADH-like_N"/>
</dbReference>
<dbReference type="Pfam" id="PF00550">
    <property type="entry name" value="PP-binding"/>
    <property type="match status" value="3"/>
</dbReference>
<dbReference type="InterPro" id="IPR020841">
    <property type="entry name" value="PKS_Beta-ketoAc_synthase_dom"/>
</dbReference>
<dbReference type="Pfam" id="PF13602">
    <property type="entry name" value="ADH_zinc_N_2"/>
    <property type="match status" value="1"/>
</dbReference>
<dbReference type="SUPFAM" id="SSF51735">
    <property type="entry name" value="NAD(P)-binding Rossmann-fold domains"/>
    <property type="match status" value="7"/>
</dbReference>
<dbReference type="Gene3D" id="1.10.1200.10">
    <property type="entry name" value="ACP-like"/>
    <property type="match status" value="3"/>
</dbReference>
<dbReference type="SMART" id="SM00827">
    <property type="entry name" value="PKS_AT"/>
    <property type="match status" value="3"/>
</dbReference>
<dbReference type="CDD" id="cd00833">
    <property type="entry name" value="PKS"/>
    <property type="match status" value="3"/>
</dbReference>
<feature type="region of interest" description="N-terminal hotdog fold" evidence="9">
    <location>
        <begin position="2979"/>
        <end position="3099"/>
    </location>
</feature>
<comment type="cofactor">
    <cofactor evidence="1">
        <name>pantetheine 4'-phosphate</name>
        <dbReference type="ChEBI" id="CHEBI:47942"/>
    </cofactor>
</comment>
<gene>
    <name evidence="13" type="ORF">EDD29_4615</name>
</gene>
<dbReference type="Pfam" id="PF14765">
    <property type="entry name" value="PS-DH"/>
    <property type="match status" value="2"/>
</dbReference>
<feature type="active site" description="Proton donor; for dehydratase activity" evidence="9">
    <location>
        <position position="1117"/>
    </location>
</feature>
<dbReference type="InterPro" id="IPR050091">
    <property type="entry name" value="PKS_NRPS_Biosynth_Enz"/>
</dbReference>
<dbReference type="RefSeq" id="WP_170201517.1">
    <property type="nucleotide sequence ID" value="NZ_RJKE01000001.1"/>
</dbReference>
<dbReference type="PROSITE" id="PS50075">
    <property type="entry name" value="CARRIER"/>
    <property type="match status" value="3"/>
</dbReference>
<dbReference type="CDD" id="cd08952">
    <property type="entry name" value="KR_1_SDR_x"/>
    <property type="match status" value="1"/>
</dbReference>
<feature type="domain" description="Carrier" evidence="10">
    <location>
        <begin position="3697"/>
        <end position="3772"/>
    </location>
</feature>
<dbReference type="EMBL" id="RJKE01000001">
    <property type="protein sequence ID" value="ROO87027.1"/>
    <property type="molecule type" value="Genomic_DNA"/>
</dbReference>
<dbReference type="InterPro" id="IPR016036">
    <property type="entry name" value="Malonyl_transacylase_ACP-bd"/>
</dbReference>